<dbReference type="AlphaFoldDB" id="A0A914PIM9"/>
<reference evidence="3" key="1">
    <citation type="submission" date="2022-11" db="UniProtKB">
        <authorList>
            <consortium name="WormBaseParasite"/>
        </authorList>
    </citation>
    <scope>IDENTIFICATION</scope>
</reference>
<feature type="transmembrane region" description="Helical" evidence="1">
    <location>
        <begin position="54"/>
        <end position="77"/>
    </location>
</feature>
<evidence type="ECO:0000313" key="3">
    <source>
        <dbReference type="WBParaSite" id="PDA_v2.g17741.t1"/>
    </source>
</evidence>
<evidence type="ECO:0000313" key="2">
    <source>
        <dbReference type="Proteomes" id="UP000887578"/>
    </source>
</evidence>
<dbReference type="Proteomes" id="UP000887578">
    <property type="component" value="Unplaced"/>
</dbReference>
<keyword evidence="1" id="KW-1133">Transmembrane helix</keyword>
<protein>
    <submittedName>
        <fullName evidence="3">Uncharacterized protein</fullName>
    </submittedName>
</protein>
<sequence length="106" mass="11884">MPNDFTTETNENQITFNVHFQLKNAKLELATSYLVINEETPAEKEKSASASVEFGIVCAFLIPILFVIGLGEGYILWNKRGIFKDLFSKKSKTAVKNEANIPSKNK</sequence>
<accession>A0A914PIM9</accession>
<evidence type="ECO:0000256" key="1">
    <source>
        <dbReference type="SAM" id="Phobius"/>
    </source>
</evidence>
<dbReference type="WBParaSite" id="PDA_v2.g17741.t1">
    <property type="protein sequence ID" value="PDA_v2.g17741.t1"/>
    <property type="gene ID" value="PDA_v2.g17741"/>
</dbReference>
<name>A0A914PIM9_9BILA</name>
<keyword evidence="2" id="KW-1185">Reference proteome</keyword>
<organism evidence="2 3">
    <name type="scientific">Panagrolaimus davidi</name>
    <dbReference type="NCBI Taxonomy" id="227884"/>
    <lineage>
        <taxon>Eukaryota</taxon>
        <taxon>Metazoa</taxon>
        <taxon>Ecdysozoa</taxon>
        <taxon>Nematoda</taxon>
        <taxon>Chromadorea</taxon>
        <taxon>Rhabditida</taxon>
        <taxon>Tylenchina</taxon>
        <taxon>Panagrolaimomorpha</taxon>
        <taxon>Panagrolaimoidea</taxon>
        <taxon>Panagrolaimidae</taxon>
        <taxon>Panagrolaimus</taxon>
    </lineage>
</organism>
<keyword evidence="1" id="KW-0472">Membrane</keyword>
<keyword evidence="1" id="KW-0812">Transmembrane</keyword>
<proteinExistence type="predicted"/>